<evidence type="ECO:0000256" key="3">
    <source>
        <dbReference type="ARBA" id="ARBA00023157"/>
    </source>
</evidence>
<feature type="domain" description="Sushi" evidence="5">
    <location>
        <begin position="237"/>
        <end position="277"/>
    </location>
</feature>
<evidence type="ECO:0000256" key="4">
    <source>
        <dbReference type="ARBA" id="ARBA00023180"/>
    </source>
</evidence>
<dbReference type="InterPro" id="IPR050350">
    <property type="entry name" value="Compl-Cell_Adhes-Reg"/>
</dbReference>
<dbReference type="Proteomes" id="UP000007875">
    <property type="component" value="Unassembled WGS sequence"/>
</dbReference>
<reference evidence="6" key="3">
    <citation type="submission" date="2025-09" db="UniProtKB">
        <authorList>
            <consortium name="Ensembl"/>
        </authorList>
    </citation>
    <scope>IDENTIFICATION</scope>
</reference>
<dbReference type="SUPFAM" id="SSF57535">
    <property type="entry name" value="Complement control module/SCR domain"/>
    <property type="match status" value="2"/>
</dbReference>
<dbReference type="SMART" id="SM00032">
    <property type="entry name" value="CCP"/>
    <property type="match status" value="2"/>
</dbReference>
<proteinExistence type="predicted"/>
<dbReference type="Ensembl" id="ENSCSAVT00000014168.1">
    <property type="protein sequence ID" value="ENSCSAVP00000014007.1"/>
    <property type="gene ID" value="ENSCSAVG00000008212.1"/>
</dbReference>
<keyword evidence="4" id="KW-0325">Glycoprotein</keyword>
<keyword evidence="1" id="KW-0768">Sushi</keyword>
<dbReference type="AlphaFoldDB" id="H2Z8U2"/>
<evidence type="ECO:0000313" key="7">
    <source>
        <dbReference type="Proteomes" id="UP000007875"/>
    </source>
</evidence>
<organism evidence="6 7">
    <name type="scientific">Ciona savignyi</name>
    <name type="common">Pacific transparent sea squirt</name>
    <dbReference type="NCBI Taxonomy" id="51511"/>
    <lineage>
        <taxon>Eukaryota</taxon>
        <taxon>Metazoa</taxon>
        <taxon>Chordata</taxon>
        <taxon>Tunicata</taxon>
        <taxon>Ascidiacea</taxon>
        <taxon>Phlebobranchia</taxon>
        <taxon>Cionidae</taxon>
        <taxon>Ciona</taxon>
    </lineage>
</organism>
<reference evidence="7" key="1">
    <citation type="submission" date="2003-08" db="EMBL/GenBank/DDBJ databases">
        <authorList>
            <person name="Birren B."/>
            <person name="Nusbaum C."/>
            <person name="Abebe A."/>
            <person name="Abouelleil A."/>
            <person name="Adekoya E."/>
            <person name="Ait-zahra M."/>
            <person name="Allen N."/>
            <person name="Allen T."/>
            <person name="An P."/>
            <person name="Anderson M."/>
            <person name="Anderson S."/>
            <person name="Arachchi H."/>
            <person name="Armbruster J."/>
            <person name="Bachantsang P."/>
            <person name="Baldwin J."/>
            <person name="Barry A."/>
            <person name="Bayul T."/>
            <person name="Blitshsteyn B."/>
            <person name="Bloom T."/>
            <person name="Blye J."/>
            <person name="Boguslavskiy L."/>
            <person name="Borowsky M."/>
            <person name="Boukhgalter B."/>
            <person name="Brunache A."/>
            <person name="Butler J."/>
            <person name="Calixte N."/>
            <person name="Calvo S."/>
            <person name="Camarata J."/>
            <person name="Campo K."/>
            <person name="Chang J."/>
            <person name="Cheshatsang Y."/>
            <person name="Citroen M."/>
            <person name="Collymore A."/>
            <person name="Considine T."/>
            <person name="Cook A."/>
            <person name="Cooke P."/>
            <person name="Corum B."/>
            <person name="Cuomo C."/>
            <person name="David R."/>
            <person name="Dawoe T."/>
            <person name="Degray S."/>
            <person name="Dodge S."/>
            <person name="Dooley K."/>
            <person name="Dorje P."/>
            <person name="Dorjee K."/>
            <person name="Dorris L."/>
            <person name="Duffey N."/>
            <person name="Dupes A."/>
            <person name="Elkins T."/>
            <person name="Engels R."/>
            <person name="Erickson J."/>
            <person name="Farina A."/>
            <person name="Faro S."/>
            <person name="Ferreira P."/>
            <person name="Fischer H."/>
            <person name="Fitzgerald M."/>
            <person name="Foley K."/>
            <person name="Gage D."/>
            <person name="Galagan J."/>
            <person name="Gearin G."/>
            <person name="Gnerre S."/>
            <person name="Gnirke A."/>
            <person name="Goyette A."/>
            <person name="Graham J."/>
            <person name="Grandbois E."/>
            <person name="Gyaltsen K."/>
            <person name="Hafez N."/>
            <person name="Hagopian D."/>
            <person name="Hagos B."/>
            <person name="Hall J."/>
            <person name="Hatcher B."/>
            <person name="Heller A."/>
            <person name="Higgins H."/>
            <person name="Honan T."/>
            <person name="Horn A."/>
            <person name="Houde N."/>
            <person name="Hughes L."/>
            <person name="Hulme W."/>
            <person name="Husby E."/>
            <person name="Iliev I."/>
            <person name="Jaffe D."/>
            <person name="Jones C."/>
            <person name="Kamal M."/>
            <person name="Kamat A."/>
            <person name="Kamvysselis M."/>
            <person name="Karlsson E."/>
            <person name="Kells C."/>
            <person name="Kieu A."/>
            <person name="Kisner P."/>
            <person name="Kodira C."/>
            <person name="Kulbokas E."/>
            <person name="Labutti K."/>
            <person name="Lama D."/>
            <person name="Landers T."/>
            <person name="Leger J."/>
            <person name="Levine S."/>
            <person name="Lewis D."/>
            <person name="Lewis T."/>
            <person name="Lindblad-toh K."/>
            <person name="Liu X."/>
            <person name="Lokyitsang T."/>
            <person name="Lokyitsang Y."/>
            <person name="Lucien O."/>
            <person name="Lui A."/>
            <person name="Ma L.J."/>
            <person name="Mabbitt R."/>
            <person name="Macdonald J."/>
            <person name="Maclean C."/>
            <person name="Major J."/>
            <person name="Manning J."/>
            <person name="Marabella R."/>
            <person name="Maru K."/>
            <person name="Matthews C."/>
            <person name="Mauceli E."/>
            <person name="Mccarthy M."/>
            <person name="Mcdonough S."/>
            <person name="Mcghee T."/>
            <person name="Meldrim J."/>
            <person name="Meneus L."/>
            <person name="Mesirov J."/>
            <person name="Mihalev A."/>
            <person name="Mihova T."/>
            <person name="Mikkelsen T."/>
            <person name="Mlenga V."/>
            <person name="Moru K."/>
            <person name="Mozes J."/>
            <person name="Mulrain L."/>
            <person name="Munson G."/>
            <person name="Naylor J."/>
            <person name="Newes C."/>
            <person name="Nguyen C."/>
            <person name="Nguyen N."/>
            <person name="Nguyen T."/>
            <person name="Nicol R."/>
            <person name="Nielsen C."/>
            <person name="Nizzari M."/>
            <person name="Norbu C."/>
            <person name="Norbu N."/>
            <person name="O'donnell P."/>
            <person name="Okoawo O."/>
            <person name="O'leary S."/>
            <person name="Omotosho B."/>
            <person name="O'neill K."/>
            <person name="Osman S."/>
            <person name="Parker S."/>
            <person name="Perrin D."/>
            <person name="Phunkhang P."/>
            <person name="Piqani B."/>
            <person name="Purcell S."/>
            <person name="Rachupka T."/>
            <person name="Ramasamy U."/>
            <person name="Rameau R."/>
            <person name="Ray V."/>
            <person name="Raymond C."/>
            <person name="Retta R."/>
            <person name="Richardson S."/>
            <person name="Rise C."/>
            <person name="Rodriguez J."/>
            <person name="Rogers J."/>
            <person name="Rogov P."/>
            <person name="Rutman M."/>
            <person name="Schupbach R."/>
            <person name="Seaman C."/>
            <person name="Settipalli S."/>
            <person name="Sharpe T."/>
            <person name="Sheridan J."/>
            <person name="Sherpa N."/>
            <person name="Shi J."/>
            <person name="Smirnov S."/>
            <person name="Smith C."/>
            <person name="Sougnez C."/>
            <person name="Spencer B."/>
            <person name="Stalker J."/>
            <person name="Stange-thomann N."/>
            <person name="Stavropoulos S."/>
            <person name="Stetson K."/>
            <person name="Stone C."/>
            <person name="Stone S."/>
            <person name="Stubbs M."/>
            <person name="Talamas J."/>
            <person name="Tchuinga P."/>
            <person name="Tenzing P."/>
            <person name="Tesfaye S."/>
            <person name="Theodore J."/>
            <person name="Thoulutsang Y."/>
            <person name="Topham K."/>
            <person name="Towey S."/>
            <person name="Tsamla T."/>
            <person name="Tsomo N."/>
            <person name="Vallee D."/>
            <person name="Vassiliev H."/>
            <person name="Venkataraman V."/>
            <person name="Vinson J."/>
            <person name="Vo A."/>
            <person name="Wade C."/>
            <person name="Wang S."/>
            <person name="Wangchuk T."/>
            <person name="Wangdi T."/>
            <person name="Whittaker C."/>
            <person name="Wilkinson J."/>
            <person name="Wu Y."/>
            <person name="Wyman D."/>
            <person name="Yadav S."/>
            <person name="Yang S."/>
            <person name="Yang X."/>
            <person name="Yeager S."/>
            <person name="Yee E."/>
            <person name="Young G."/>
            <person name="Zainoun J."/>
            <person name="Zembeck L."/>
            <person name="Zimmer A."/>
            <person name="Zody M."/>
            <person name="Lander E."/>
        </authorList>
    </citation>
    <scope>NUCLEOTIDE SEQUENCE [LARGE SCALE GENOMIC DNA]</scope>
</reference>
<dbReference type="CDD" id="cd00033">
    <property type="entry name" value="CCP"/>
    <property type="match status" value="2"/>
</dbReference>
<dbReference type="Gene3D" id="2.10.70.10">
    <property type="entry name" value="Complement Module, domain 1"/>
    <property type="match status" value="2"/>
</dbReference>
<dbReference type="PANTHER" id="PTHR19325">
    <property type="entry name" value="COMPLEMENT COMPONENT-RELATED SUSHI DOMAIN-CONTAINING"/>
    <property type="match status" value="1"/>
</dbReference>
<sequence>MLNRIRLGVVFLVLYFTTPIYSNGIVNRTSNEILRQAAIQSNHFSRILSPQRIFPPQDSQITLRCMTSSMFYKQTTGGYLVITCLKSRNQLWNSMSAYYMAGLLRGTNEVTNTWNRGKAYLERDSVVGGVLLSCAVGFSVYPRSQVFRNTGRQESYSFAVGVTNLDQIQCKASCIPILPNFPYGRLNCSDDNFLGSRCSTVCEVGYSPRGARESTCSGTNVLRGWVPHLSTSCEVSCPAITLQHGHVTCNDGNFVGSTCTYSCGHRYTLRGNSTVTC</sequence>
<dbReference type="Pfam" id="PF00084">
    <property type="entry name" value="Sushi"/>
    <property type="match status" value="2"/>
</dbReference>
<evidence type="ECO:0000256" key="2">
    <source>
        <dbReference type="ARBA" id="ARBA00022737"/>
    </source>
</evidence>
<name>H2Z8U2_CIOSA</name>
<evidence type="ECO:0000256" key="1">
    <source>
        <dbReference type="ARBA" id="ARBA00022659"/>
    </source>
</evidence>
<dbReference type="PANTHER" id="PTHR19325:SF567">
    <property type="entry name" value="SUSHI, VON WILLEBRAND FACTOR TYPE A, EGF AND PENTRAXIN DOMAIN-CONTAINING PROTEIN 1-LIKE"/>
    <property type="match status" value="1"/>
</dbReference>
<evidence type="ECO:0000259" key="5">
    <source>
        <dbReference type="SMART" id="SM00032"/>
    </source>
</evidence>
<keyword evidence="3" id="KW-1015">Disulfide bond</keyword>
<feature type="domain" description="Sushi" evidence="5">
    <location>
        <begin position="175"/>
        <end position="233"/>
    </location>
</feature>
<accession>H2Z8U2</accession>
<protein>
    <recommendedName>
        <fullName evidence="5">Sushi domain-containing protein</fullName>
    </recommendedName>
</protein>
<dbReference type="InParanoid" id="H2Z8U2"/>
<keyword evidence="2" id="KW-0677">Repeat</keyword>
<dbReference type="InterPro" id="IPR035976">
    <property type="entry name" value="Sushi/SCR/CCP_sf"/>
</dbReference>
<keyword evidence="7" id="KW-1185">Reference proteome</keyword>
<evidence type="ECO:0000313" key="6">
    <source>
        <dbReference type="Ensembl" id="ENSCSAVP00000014007.1"/>
    </source>
</evidence>
<dbReference type="InterPro" id="IPR000436">
    <property type="entry name" value="Sushi_SCR_CCP_dom"/>
</dbReference>
<dbReference type="HOGENOM" id="CLU_1006584_0_0_1"/>
<reference evidence="6" key="2">
    <citation type="submission" date="2025-08" db="UniProtKB">
        <authorList>
            <consortium name="Ensembl"/>
        </authorList>
    </citation>
    <scope>IDENTIFICATION</scope>
</reference>